<accession>A0A915CNP1</accession>
<dbReference type="WBParaSite" id="jg10938">
    <property type="protein sequence ID" value="jg10938"/>
    <property type="gene ID" value="jg10938"/>
</dbReference>
<name>A0A915CNP1_9BILA</name>
<protein>
    <submittedName>
        <fullName evidence="2">Uncharacterized protein</fullName>
    </submittedName>
</protein>
<evidence type="ECO:0000313" key="2">
    <source>
        <dbReference type="WBParaSite" id="jg10938"/>
    </source>
</evidence>
<proteinExistence type="predicted"/>
<reference evidence="2" key="1">
    <citation type="submission" date="2022-11" db="UniProtKB">
        <authorList>
            <consortium name="WormBaseParasite"/>
        </authorList>
    </citation>
    <scope>IDENTIFICATION</scope>
</reference>
<organism evidence="1 2">
    <name type="scientific">Ditylenchus dipsaci</name>
    <dbReference type="NCBI Taxonomy" id="166011"/>
    <lineage>
        <taxon>Eukaryota</taxon>
        <taxon>Metazoa</taxon>
        <taxon>Ecdysozoa</taxon>
        <taxon>Nematoda</taxon>
        <taxon>Chromadorea</taxon>
        <taxon>Rhabditida</taxon>
        <taxon>Tylenchina</taxon>
        <taxon>Tylenchomorpha</taxon>
        <taxon>Sphaerularioidea</taxon>
        <taxon>Anguinidae</taxon>
        <taxon>Anguininae</taxon>
        <taxon>Ditylenchus</taxon>
    </lineage>
</organism>
<keyword evidence="1" id="KW-1185">Reference proteome</keyword>
<sequence>MAFAGLFSTFVIIHESSYFGTNIDHTETGIVYAEDYVGVPLHREIYIFDNHFNLLRNNELLRLFMFI</sequence>
<evidence type="ECO:0000313" key="1">
    <source>
        <dbReference type="Proteomes" id="UP000887574"/>
    </source>
</evidence>
<dbReference type="AlphaFoldDB" id="A0A915CNP1"/>
<dbReference type="Proteomes" id="UP000887574">
    <property type="component" value="Unplaced"/>
</dbReference>